<dbReference type="EMBL" id="DF843022">
    <property type="protein sequence ID" value="GAT46975.1"/>
    <property type="molecule type" value="Genomic_DNA"/>
</dbReference>
<evidence type="ECO:0000259" key="5">
    <source>
        <dbReference type="PROSITE" id="PS51706"/>
    </source>
</evidence>
<evidence type="ECO:0000256" key="1">
    <source>
        <dbReference type="ARBA" id="ARBA00022723"/>
    </source>
</evidence>
<feature type="domain" description="EngB-type G" evidence="5">
    <location>
        <begin position="53"/>
        <end position="247"/>
    </location>
</feature>
<dbReference type="Proteomes" id="UP000815677">
    <property type="component" value="Unassembled WGS sequence"/>
</dbReference>
<reference evidence="6" key="1">
    <citation type="submission" date="2014-09" db="EMBL/GenBank/DDBJ databases">
        <title>Genome sequence of the luminous mushroom Mycena chlorophos for searching fungal bioluminescence genes.</title>
        <authorList>
            <person name="Tanaka Y."/>
            <person name="Kasuga D."/>
            <person name="Oba Y."/>
            <person name="Hase S."/>
            <person name="Sato K."/>
            <person name="Oba Y."/>
            <person name="Sakakibara Y."/>
        </authorList>
    </citation>
    <scope>NUCLEOTIDE SEQUENCE</scope>
</reference>
<dbReference type="GO" id="GO:0016787">
    <property type="term" value="F:hydrolase activity"/>
    <property type="evidence" value="ECO:0007669"/>
    <property type="project" value="UniProtKB-KW"/>
</dbReference>
<sequence length="298" mass="33267">MPLARRHVPTVIARSLASRLLHVGLGKPANLRYSGAEFLAEAVNSEQIPPLKAEPEAVFLGRANAGKSTMLNLVMGRHNLVITSNKPGATKSLKFFRWQLAAPGHARSVVLVDAPGYGARGRVEWGTLVDAYIENREQLRRIYVCINAKTLLNRYDFSMLEHLIHLAQDRDGQWAIQPIITKIDTVPLAEASQNIREIIRGLEGLPRGNPALLRKPFVMGMEGRQGAKLIELGTIRLKPPIPINVHNEILSLQICQQVLQAGNTLVGCWRMRVVFWVHHDGPERKGTIRGPRREHCVQ</sequence>
<evidence type="ECO:0000313" key="6">
    <source>
        <dbReference type="EMBL" id="GAT46975.1"/>
    </source>
</evidence>
<dbReference type="PROSITE" id="PS51706">
    <property type="entry name" value="G_ENGB"/>
    <property type="match status" value="1"/>
</dbReference>
<keyword evidence="7" id="KW-1185">Reference proteome</keyword>
<accession>A0ABQ0L778</accession>
<keyword evidence="4" id="KW-0342">GTP-binding</keyword>
<keyword evidence="6" id="KW-0378">Hydrolase</keyword>
<dbReference type="PANTHER" id="PTHR11649:SF13">
    <property type="entry name" value="ENGB-TYPE G DOMAIN-CONTAINING PROTEIN"/>
    <property type="match status" value="1"/>
</dbReference>
<dbReference type="Gene3D" id="3.40.50.300">
    <property type="entry name" value="P-loop containing nucleotide triphosphate hydrolases"/>
    <property type="match status" value="1"/>
</dbReference>
<organism evidence="6 7">
    <name type="scientific">Mycena chlorophos</name>
    <name type="common">Agaric fungus</name>
    <name type="synonym">Agaricus chlorophos</name>
    <dbReference type="NCBI Taxonomy" id="658473"/>
    <lineage>
        <taxon>Eukaryota</taxon>
        <taxon>Fungi</taxon>
        <taxon>Dikarya</taxon>
        <taxon>Basidiomycota</taxon>
        <taxon>Agaricomycotina</taxon>
        <taxon>Agaricomycetes</taxon>
        <taxon>Agaricomycetidae</taxon>
        <taxon>Agaricales</taxon>
        <taxon>Marasmiineae</taxon>
        <taxon>Mycenaceae</taxon>
        <taxon>Mycena</taxon>
    </lineage>
</organism>
<dbReference type="InterPro" id="IPR030393">
    <property type="entry name" value="G_ENGB_dom"/>
</dbReference>
<evidence type="ECO:0000256" key="3">
    <source>
        <dbReference type="ARBA" id="ARBA00022842"/>
    </source>
</evidence>
<proteinExistence type="predicted"/>
<dbReference type="SUPFAM" id="SSF52540">
    <property type="entry name" value="P-loop containing nucleoside triphosphate hydrolases"/>
    <property type="match status" value="1"/>
</dbReference>
<evidence type="ECO:0000256" key="2">
    <source>
        <dbReference type="ARBA" id="ARBA00022741"/>
    </source>
</evidence>
<keyword evidence="2" id="KW-0547">Nucleotide-binding</keyword>
<keyword evidence="1" id="KW-0479">Metal-binding</keyword>
<evidence type="ECO:0000313" key="7">
    <source>
        <dbReference type="Proteomes" id="UP000815677"/>
    </source>
</evidence>
<dbReference type="InterPro" id="IPR006073">
    <property type="entry name" value="GTP-bd"/>
</dbReference>
<dbReference type="PANTHER" id="PTHR11649">
    <property type="entry name" value="MSS1/TRME-RELATED GTP-BINDING PROTEIN"/>
    <property type="match status" value="1"/>
</dbReference>
<name>A0ABQ0L778_MYCCL</name>
<gene>
    <name evidence="6" type="ORF">MCHLO_04466</name>
</gene>
<keyword evidence="3" id="KW-0460">Magnesium</keyword>
<protein>
    <submittedName>
        <fullName evidence="6">P-loop containing nucleoside triphosphate hydrolase protein</fullName>
    </submittedName>
</protein>
<dbReference type="InterPro" id="IPR027417">
    <property type="entry name" value="P-loop_NTPase"/>
</dbReference>
<evidence type="ECO:0000256" key="4">
    <source>
        <dbReference type="ARBA" id="ARBA00023134"/>
    </source>
</evidence>
<dbReference type="Pfam" id="PF01926">
    <property type="entry name" value="MMR_HSR1"/>
    <property type="match status" value="1"/>
</dbReference>